<proteinExistence type="inferred from homology"/>
<accession>A0A382SDD8</accession>
<comment type="similarity">
    <text evidence="1">Belongs to the universal ribosomal protein uS17 family.</text>
</comment>
<evidence type="ECO:0000256" key="4">
    <source>
        <dbReference type="ARBA" id="ARBA00022980"/>
    </source>
</evidence>
<dbReference type="EMBL" id="UINC01127806">
    <property type="protein sequence ID" value="SVD07178.1"/>
    <property type="molecule type" value="Genomic_DNA"/>
</dbReference>
<reference evidence="6" key="1">
    <citation type="submission" date="2018-05" db="EMBL/GenBank/DDBJ databases">
        <authorList>
            <person name="Lanie J.A."/>
            <person name="Ng W.-L."/>
            <person name="Kazmierczak K.M."/>
            <person name="Andrzejewski T.M."/>
            <person name="Davidsen T.M."/>
            <person name="Wayne K.J."/>
            <person name="Tettelin H."/>
            <person name="Glass J.I."/>
            <person name="Rusch D."/>
            <person name="Podicherti R."/>
            <person name="Tsui H.-C.T."/>
            <person name="Winkler M.E."/>
        </authorList>
    </citation>
    <scope>NUCLEOTIDE SEQUENCE</scope>
</reference>
<dbReference type="AlphaFoldDB" id="A0A382SDD8"/>
<dbReference type="NCBIfam" id="TIGR03635">
    <property type="entry name" value="uS17_bact"/>
    <property type="match status" value="1"/>
</dbReference>
<dbReference type="GO" id="GO:0022627">
    <property type="term" value="C:cytosolic small ribosomal subunit"/>
    <property type="evidence" value="ECO:0007669"/>
    <property type="project" value="TreeGrafter"/>
</dbReference>
<dbReference type="PRINTS" id="PR00973">
    <property type="entry name" value="RIBOSOMALS17"/>
</dbReference>
<organism evidence="6">
    <name type="scientific">marine metagenome</name>
    <dbReference type="NCBI Taxonomy" id="408172"/>
    <lineage>
        <taxon>unclassified sequences</taxon>
        <taxon>metagenomes</taxon>
        <taxon>ecological metagenomes</taxon>
    </lineage>
</organism>
<keyword evidence="4" id="KW-0689">Ribosomal protein</keyword>
<dbReference type="Gene3D" id="2.40.50.140">
    <property type="entry name" value="Nucleic acid-binding proteins"/>
    <property type="match status" value="1"/>
</dbReference>
<dbReference type="PROSITE" id="PS00056">
    <property type="entry name" value="RIBOSOMAL_S17"/>
    <property type="match status" value="1"/>
</dbReference>
<keyword evidence="2" id="KW-0699">rRNA-binding</keyword>
<gene>
    <name evidence="6" type="ORF">METZ01_LOCUS360032</name>
</gene>
<dbReference type="PANTHER" id="PTHR10744">
    <property type="entry name" value="40S RIBOSOMAL PROTEIN S11 FAMILY MEMBER"/>
    <property type="match status" value="1"/>
</dbReference>
<evidence type="ECO:0000256" key="3">
    <source>
        <dbReference type="ARBA" id="ARBA00022884"/>
    </source>
</evidence>
<dbReference type="GO" id="GO:0006412">
    <property type="term" value="P:translation"/>
    <property type="evidence" value="ECO:0007669"/>
    <property type="project" value="InterPro"/>
</dbReference>
<evidence type="ECO:0000313" key="6">
    <source>
        <dbReference type="EMBL" id="SVD07178.1"/>
    </source>
</evidence>
<dbReference type="PANTHER" id="PTHR10744:SF1">
    <property type="entry name" value="SMALL RIBOSOMAL SUBUNIT PROTEIN US17M"/>
    <property type="match status" value="1"/>
</dbReference>
<dbReference type="InterPro" id="IPR019984">
    <property type="entry name" value="Ribosomal_uS17_bact/chlr"/>
</dbReference>
<dbReference type="Pfam" id="PF00366">
    <property type="entry name" value="Ribosomal_S17"/>
    <property type="match status" value="1"/>
</dbReference>
<evidence type="ECO:0008006" key="7">
    <source>
        <dbReference type="Google" id="ProtNLM"/>
    </source>
</evidence>
<dbReference type="SUPFAM" id="SSF50249">
    <property type="entry name" value="Nucleic acid-binding proteins"/>
    <property type="match status" value="1"/>
</dbReference>
<protein>
    <recommendedName>
        <fullName evidence="7">30S ribosomal protein S17</fullName>
    </recommendedName>
</protein>
<dbReference type="GO" id="GO:0003735">
    <property type="term" value="F:structural constituent of ribosome"/>
    <property type="evidence" value="ECO:0007669"/>
    <property type="project" value="InterPro"/>
</dbReference>
<dbReference type="GO" id="GO:0019843">
    <property type="term" value="F:rRNA binding"/>
    <property type="evidence" value="ECO:0007669"/>
    <property type="project" value="UniProtKB-KW"/>
</dbReference>
<evidence type="ECO:0000256" key="5">
    <source>
        <dbReference type="ARBA" id="ARBA00023274"/>
    </source>
</evidence>
<dbReference type="InterPro" id="IPR019979">
    <property type="entry name" value="Ribosomal_uS17_CS"/>
</dbReference>
<dbReference type="NCBIfam" id="NF004123">
    <property type="entry name" value="PRK05610.1"/>
    <property type="match status" value="1"/>
</dbReference>
<evidence type="ECO:0000256" key="1">
    <source>
        <dbReference type="ARBA" id="ARBA00010254"/>
    </source>
</evidence>
<dbReference type="InterPro" id="IPR012340">
    <property type="entry name" value="NA-bd_OB-fold"/>
</dbReference>
<keyword evidence="5" id="KW-0687">Ribonucleoprotein</keyword>
<keyword evidence="3" id="KW-0694">RNA-binding</keyword>
<evidence type="ECO:0000256" key="2">
    <source>
        <dbReference type="ARBA" id="ARBA00022730"/>
    </source>
</evidence>
<dbReference type="InterPro" id="IPR000266">
    <property type="entry name" value="Ribosomal_uS17"/>
</dbReference>
<sequence length="95" mass="10636">MTNKRRRLVGVVTKNSSEKTVSVKVTRTTVHPLYRKVLRVSDNYLAHDEHGKANVGDEVSIVESRPISKLKRWSLEKVVKAGVSGHEAVSENVDK</sequence>
<dbReference type="CDD" id="cd00364">
    <property type="entry name" value="Ribosomal_uS17"/>
    <property type="match status" value="1"/>
</dbReference>
<dbReference type="HAMAP" id="MF_01345_B">
    <property type="entry name" value="Ribosomal_uS17_B"/>
    <property type="match status" value="1"/>
</dbReference>
<name>A0A382SDD8_9ZZZZ</name>